<dbReference type="InterPro" id="IPR051864">
    <property type="entry name" value="NCF2_NOXA1"/>
</dbReference>
<evidence type="ECO:0000313" key="9">
    <source>
        <dbReference type="EMBL" id="TPX59353.1"/>
    </source>
</evidence>
<feature type="region of interest" description="Disordered" evidence="7">
    <location>
        <begin position="323"/>
        <end position="371"/>
    </location>
</feature>
<dbReference type="InterPro" id="IPR053793">
    <property type="entry name" value="PB1-like"/>
</dbReference>
<name>A0A507E5K1_9FUNG</name>
<dbReference type="PROSITE" id="PS51745">
    <property type="entry name" value="PB1"/>
    <property type="match status" value="1"/>
</dbReference>
<dbReference type="InterPro" id="IPR019734">
    <property type="entry name" value="TPR_rpt"/>
</dbReference>
<evidence type="ECO:0000256" key="4">
    <source>
        <dbReference type="ARBA" id="ARBA00022490"/>
    </source>
</evidence>
<comment type="caution">
    <text evidence="9">The sequence shown here is derived from an EMBL/GenBank/DDBJ whole genome shotgun (WGS) entry which is preliminary data.</text>
</comment>
<comment type="similarity">
    <text evidence="2">Belongs to the NCF2/NOXA1 family.</text>
</comment>
<keyword evidence="4" id="KW-0963">Cytoplasm</keyword>
<evidence type="ECO:0000256" key="6">
    <source>
        <dbReference type="ARBA" id="ARBA00022803"/>
    </source>
</evidence>
<dbReference type="SUPFAM" id="SSF54277">
    <property type="entry name" value="CAD &amp; PB1 domains"/>
    <property type="match status" value="1"/>
</dbReference>
<dbReference type="Gene3D" id="3.10.20.90">
    <property type="entry name" value="Phosphatidylinositol 3-kinase Catalytic Subunit, Chain A, domain 1"/>
    <property type="match status" value="1"/>
</dbReference>
<accession>A0A507E5K1</accession>
<protein>
    <recommendedName>
        <fullName evidence="8">PB1 domain-containing protein</fullName>
    </recommendedName>
</protein>
<sequence length="464" mass="51047">MALRVELTQWVEGVTAFDNKDHDRALDLFMAIADTAKIHFNIAMTYINMGATDDAIAALGRSVACDPFLAVAYFMRGVCYYNVNALNESLADFNDALTYLRGNTHIDYAQLGLAFKLYACEVSFNRGLCLAAMGQMNDAFKDFEDAARSRPPAAESTEDFRNIDEAMKLGDRAPEYLGPYAVSPDSVYRPPSGRVKNSDKKDYMGKAKVVASVEATDNYAGFSGRELKMKTLPRSNSTNDIPTFPTDKLLRSNTSTGVLGRSATVATPGMPRVVGGGIAPPTLRPLRNRSSSLGQQQPFERAATVGRAPAMSINPIDELMSELGKNDDDRSNYGSEKYGSEKYTPSLNGGYGGSDGGDYRRSEYNRSSSPVGSVSTVADKIKLKAHYKTTRILLLPPIIQLQDLIDRLQDKFNLANDQTFSLRYRDEDGQMVTIIDQEDLEVAWAVQGVEWGEGGRVEVWCEVQ</sequence>
<evidence type="ECO:0000259" key="8">
    <source>
        <dbReference type="PROSITE" id="PS51745"/>
    </source>
</evidence>
<keyword evidence="5" id="KW-0677">Repeat</keyword>
<keyword evidence="3" id="KW-0728">SH3 domain</keyword>
<dbReference type="FunFam" id="1.25.40.10:FF:000017">
    <property type="entry name" value="NADPH oxidase regulator NoxR"/>
    <property type="match status" value="1"/>
</dbReference>
<dbReference type="PANTHER" id="PTHR15175:SF0">
    <property type="entry name" value="SH3 DOMAIN-CONTAINING PROTEIN C23A1.17"/>
    <property type="match status" value="1"/>
</dbReference>
<keyword evidence="6" id="KW-0802">TPR repeat</keyword>
<dbReference type="SMART" id="SM00028">
    <property type="entry name" value="TPR"/>
    <property type="match status" value="3"/>
</dbReference>
<evidence type="ECO:0000256" key="1">
    <source>
        <dbReference type="ARBA" id="ARBA00004496"/>
    </source>
</evidence>
<feature type="domain" description="PB1" evidence="8">
    <location>
        <begin position="380"/>
        <end position="455"/>
    </location>
</feature>
<dbReference type="EMBL" id="QEAQ01000026">
    <property type="protein sequence ID" value="TPX59353.1"/>
    <property type="molecule type" value="Genomic_DNA"/>
</dbReference>
<organism evidence="9 10">
    <name type="scientific">Powellomyces hirtus</name>
    <dbReference type="NCBI Taxonomy" id="109895"/>
    <lineage>
        <taxon>Eukaryota</taxon>
        <taxon>Fungi</taxon>
        <taxon>Fungi incertae sedis</taxon>
        <taxon>Chytridiomycota</taxon>
        <taxon>Chytridiomycota incertae sedis</taxon>
        <taxon>Chytridiomycetes</taxon>
        <taxon>Spizellomycetales</taxon>
        <taxon>Powellomycetaceae</taxon>
        <taxon>Powellomyces</taxon>
    </lineage>
</organism>
<dbReference type="AlphaFoldDB" id="A0A507E5K1"/>
<evidence type="ECO:0000256" key="3">
    <source>
        <dbReference type="ARBA" id="ARBA00022443"/>
    </source>
</evidence>
<dbReference type="Pfam" id="PF13181">
    <property type="entry name" value="TPR_8"/>
    <property type="match status" value="1"/>
</dbReference>
<dbReference type="GO" id="GO:0005737">
    <property type="term" value="C:cytoplasm"/>
    <property type="evidence" value="ECO:0007669"/>
    <property type="project" value="UniProtKB-SubCell"/>
</dbReference>
<reference evidence="9 10" key="1">
    <citation type="journal article" date="2019" name="Sci. Rep.">
        <title>Comparative genomics of chytrid fungi reveal insights into the obligate biotrophic and pathogenic lifestyle of Synchytrium endobioticum.</title>
        <authorList>
            <person name="van de Vossenberg B.T.L.H."/>
            <person name="Warris S."/>
            <person name="Nguyen H.D.T."/>
            <person name="van Gent-Pelzer M.P.E."/>
            <person name="Joly D.L."/>
            <person name="van de Geest H.C."/>
            <person name="Bonants P.J.M."/>
            <person name="Smith D.S."/>
            <person name="Levesque C.A."/>
            <person name="van der Lee T.A.J."/>
        </authorList>
    </citation>
    <scope>NUCLEOTIDE SEQUENCE [LARGE SCALE GENOMIC DNA]</scope>
    <source>
        <strain evidence="9 10">CBS 809.83</strain>
    </source>
</reference>
<dbReference type="InterPro" id="IPR011990">
    <property type="entry name" value="TPR-like_helical_dom_sf"/>
</dbReference>
<evidence type="ECO:0000256" key="7">
    <source>
        <dbReference type="SAM" id="MobiDB-lite"/>
    </source>
</evidence>
<dbReference type="InterPro" id="IPR000270">
    <property type="entry name" value="PB1_dom"/>
</dbReference>
<dbReference type="PANTHER" id="PTHR15175">
    <property type="entry name" value="NEUTROPHIL CYTOSOLIC FACTOR 2, NEUTROPHIL NADPH OXIDASE FACTOR 2"/>
    <property type="match status" value="1"/>
</dbReference>
<evidence type="ECO:0000256" key="5">
    <source>
        <dbReference type="ARBA" id="ARBA00022737"/>
    </source>
</evidence>
<feature type="region of interest" description="Disordered" evidence="7">
    <location>
        <begin position="233"/>
        <end position="283"/>
    </location>
</feature>
<evidence type="ECO:0000256" key="2">
    <source>
        <dbReference type="ARBA" id="ARBA00008051"/>
    </source>
</evidence>
<dbReference type="Pfam" id="PF00564">
    <property type="entry name" value="PB1"/>
    <property type="match status" value="1"/>
</dbReference>
<proteinExistence type="inferred from homology"/>
<dbReference type="STRING" id="109895.A0A507E5K1"/>
<keyword evidence="10" id="KW-1185">Reference proteome</keyword>
<dbReference type="Proteomes" id="UP000318582">
    <property type="component" value="Unassembled WGS sequence"/>
</dbReference>
<gene>
    <name evidence="9" type="ORF">PhCBS80983_g02500</name>
</gene>
<dbReference type="SMART" id="SM00666">
    <property type="entry name" value="PB1"/>
    <property type="match status" value="1"/>
</dbReference>
<dbReference type="CDD" id="cd05992">
    <property type="entry name" value="PB1"/>
    <property type="match status" value="1"/>
</dbReference>
<comment type="subcellular location">
    <subcellularLocation>
        <location evidence="1">Cytoplasm</location>
    </subcellularLocation>
</comment>
<dbReference type="Gene3D" id="1.25.40.10">
    <property type="entry name" value="Tetratricopeptide repeat domain"/>
    <property type="match status" value="1"/>
</dbReference>
<evidence type="ECO:0000313" key="10">
    <source>
        <dbReference type="Proteomes" id="UP000318582"/>
    </source>
</evidence>
<dbReference type="SUPFAM" id="SSF48452">
    <property type="entry name" value="TPR-like"/>
    <property type="match status" value="1"/>
</dbReference>